<dbReference type="PANTHER" id="PTHR43413:SF6">
    <property type="entry name" value="REGULATORY PROTEIN ASNC"/>
    <property type="match status" value="1"/>
</dbReference>
<protein>
    <submittedName>
        <fullName evidence="5">Transcriptional regulator AsnC</fullName>
    </submittedName>
</protein>
<dbReference type="InterPro" id="IPR036388">
    <property type="entry name" value="WH-like_DNA-bd_sf"/>
</dbReference>
<dbReference type="SUPFAM" id="SSF46785">
    <property type="entry name" value="Winged helix' DNA-binding domain"/>
    <property type="match status" value="1"/>
</dbReference>
<evidence type="ECO:0000256" key="3">
    <source>
        <dbReference type="ARBA" id="ARBA00023163"/>
    </source>
</evidence>
<dbReference type="Gene3D" id="1.10.10.10">
    <property type="entry name" value="Winged helix-like DNA-binding domain superfamily/Winged helix DNA-binding domain"/>
    <property type="match status" value="1"/>
</dbReference>
<dbReference type="CDD" id="cd00090">
    <property type="entry name" value="HTH_ARSR"/>
    <property type="match status" value="1"/>
</dbReference>
<reference evidence="5" key="1">
    <citation type="submission" date="2022-11" db="EMBL/GenBank/DDBJ databases">
        <authorList>
            <person name="Kamali M."/>
            <person name="Peak L."/>
            <person name="Go Y.Y."/>
            <person name="Balasuriya U.B.R."/>
            <person name="Carossino M."/>
        </authorList>
    </citation>
    <scope>NUCLEOTIDE SEQUENCE</scope>
    <source>
        <strain evidence="5">4524</strain>
    </source>
</reference>
<evidence type="ECO:0000313" key="6">
    <source>
        <dbReference type="Proteomes" id="UP001142444"/>
    </source>
</evidence>
<dbReference type="GeneID" id="92743578"/>
<organism evidence="5 6">
    <name type="scientific">Actinobacillus equuli subsp. equuli</name>
    <dbReference type="NCBI Taxonomy" id="202947"/>
    <lineage>
        <taxon>Bacteria</taxon>
        <taxon>Pseudomonadati</taxon>
        <taxon>Pseudomonadota</taxon>
        <taxon>Gammaproteobacteria</taxon>
        <taxon>Pasteurellales</taxon>
        <taxon>Pasteurellaceae</taxon>
        <taxon>Actinobacillus</taxon>
    </lineage>
</organism>
<dbReference type="Pfam" id="PF13404">
    <property type="entry name" value="HTH_AsnC-type"/>
    <property type="match status" value="1"/>
</dbReference>
<dbReference type="PRINTS" id="PR00033">
    <property type="entry name" value="HTHASNC"/>
</dbReference>
<keyword evidence="3" id="KW-0804">Transcription</keyword>
<sequence>MHTNYHSKQQIDPLDQQILRALVADARTPYAEMAKNFGVSAGTIHVRVEKMRQAGIIEGTKIRINERKLGYDVCCFIGIILKSAKDYETVIAKLNEFEEVVEAYYTTGNYSIFIKVMTHTIEELHRVLATKIQLIDEIQSTETLISMQNPILREIKP</sequence>
<keyword evidence="6" id="KW-1185">Reference proteome</keyword>
<dbReference type="SUPFAM" id="SSF54909">
    <property type="entry name" value="Dimeric alpha+beta barrel"/>
    <property type="match status" value="1"/>
</dbReference>
<dbReference type="GO" id="GO:0043565">
    <property type="term" value="F:sequence-specific DNA binding"/>
    <property type="evidence" value="ECO:0007669"/>
    <property type="project" value="InterPro"/>
</dbReference>
<dbReference type="InterPro" id="IPR019888">
    <property type="entry name" value="Tscrpt_reg_AsnC-like"/>
</dbReference>
<dbReference type="RefSeq" id="WP_005625013.1">
    <property type="nucleotide sequence ID" value="NZ_CBCRTM010000008.1"/>
</dbReference>
<dbReference type="AlphaFoldDB" id="A0A0A7MJ74"/>
<dbReference type="Proteomes" id="UP001142444">
    <property type="component" value="Unassembled WGS sequence"/>
</dbReference>
<dbReference type="NCBIfam" id="NF008384">
    <property type="entry name" value="PRK11179.1"/>
    <property type="match status" value="1"/>
</dbReference>
<dbReference type="SMART" id="SM00344">
    <property type="entry name" value="HTH_ASNC"/>
    <property type="match status" value="1"/>
</dbReference>
<accession>A0A0A7MJ74</accession>
<dbReference type="InterPro" id="IPR036390">
    <property type="entry name" value="WH_DNA-bd_sf"/>
</dbReference>
<dbReference type="Pfam" id="PF01037">
    <property type="entry name" value="AsnC_trans_reg"/>
    <property type="match status" value="1"/>
</dbReference>
<dbReference type="Gene3D" id="3.30.70.920">
    <property type="match status" value="1"/>
</dbReference>
<evidence type="ECO:0000313" key="5">
    <source>
        <dbReference type="EMBL" id="MDE8035321.1"/>
    </source>
</evidence>
<dbReference type="PANTHER" id="PTHR43413">
    <property type="entry name" value="TRANSCRIPTIONAL REGULATOR, ASNC FAMILY"/>
    <property type="match status" value="1"/>
</dbReference>
<evidence type="ECO:0000256" key="1">
    <source>
        <dbReference type="ARBA" id="ARBA00023015"/>
    </source>
</evidence>
<evidence type="ECO:0000259" key="4">
    <source>
        <dbReference type="PROSITE" id="PS50956"/>
    </source>
</evidence>
<dbReference type="InterPro" id="IPR019887">
    <property type="entry name" value="Tscrpt_reg_AsnC/Lrp_C"/>
</dbReference>
<proteinExistence type="predicted"/>
<dbReference type="GeneID" id="34291631"/>
<dbReference type="GO" id="GO:0006355">
    <property type="term" value="P:regulation of DNA-templated transcription"/>
    <property type="evidence" value="ECO:0007669"/>
    <property type="project" value="UniProtKB-ARBA"/>
</dbReference>
<name>A0A0A7MJ74_ACTEU</name>
<keyword evidence="1" id="KW-0805">Transcription regulation</keyword>
<dbReference type="InterPro" id="IPR019885">
    <property type="entry name" value="Tscrpt_reg_HTH_AsnC-type_CS"/>
</dbReference>
<dbReference type="EMBL" id="JAPHVQ010000009">
    <property type="protein sequence ID" value="MDE8035321.1"/>
    <property type="molecule type" value="Genomic_DNA"/>
</dbReference>
<dbReference type="PROSITE" id="PS50956">
    <property type="entry name" value="HTH_ASNC_2"/>
    <property type="match status" value="1"/>
</dbReference>
<dbReference type="InterPro" id="IPR011008">
    <property type="entry name" value="Dimeric_a/b-barrel"/>
</dbReference>
<gene>
    <name evidence="5" type="primary">asnC</name>
    <name evidence="5" type="ORF">OQ257_09110</name>
</gene>
<dbReference type="InterPro" id="IPR011991">
    <property type="entry name" value="ArsR-like_HTH"/>
</dbReference>
<reference evidence="5" key="2">
    <citation type="journal article" date="2023" name="Pathogens">
        <title>Pathological Features and Genomic Characterization of an Actinobacillus equuli subsp. equuli Bearing Unique Virulence-Associated Genes from an Adult Horse with Pleuropneumonia.</title>
        <authorList>
            <person name="Kamali M."/>
            <person name="Carossino M."/>
            <person name="Del Piero F."/>
            <person name="Peak L."/>
            <person name="Mitchell M.S."/>
            <person name="Willette J."/>
            <person name="Baker R."/>
            <person name="Li F."/>
            <person name="Kenez A."/>
            <person name="Balasuriya U.B.R."/>
            <person name="Go Y.Y."/>
        </authorList>
    </citation>
    <scope>NUCLEOTIDE SEQUENCE</scope>
    <source>
        <strain evidence="5">4524</strain>
    </source>
</reference>
<dbReference type="InterPro" id="IPR000485">
    <property type="entry name" value="AsnC-type_HTH_dom"/>
</dbReference>
<dbReference type="KEGG" id="aeu:ACEE_08650"/>
<keyword evidence="2" id="KW-0238">DNA-binding</keyword>
<feature type="domain" description="HTH asnC-type" evidence="4">
    <location>
        <begin position="11"/>
        <end position="72"/>
    </location>
</feature>
<dbReference type="InterPro" id="IPR050684">
    <property type="entry name" value="HTH-Siroheme_Decarb"/>
</dbReference>
<comment type="caution">
    <text evidence="5">The sequence shown here is derived from an EMBL/GenBank/DDBJ whole genome shotgun (WGS) entry which is preliminary data.</text>
</comment>
<dbReference type="PROSITE" id="PS00519">
    <property type="entry name" value="HTH_ASNC_1"/>
    <property type="match status" value="1"/>
</dbReference>
<evidence type="ECO:0000256" key="2">
    <source>
        <dbReference type="ARBA" id="ARBA00023125"/>
    </source>
</evidence>